<accession>D3RXM7</accession>
<dbReference type="InterPro" id="IPR036390">
    <property type="entry name" value="WH_DNA-bd_sf"/>
</dbReference>
<dbReference type="InterPro" id="IPR036388">
    <property type="entry name" value="WH-like_DNA-bd_sf"/>
</dbReference>
<keyword evidence="3" id="KW-1185">Reference proteome</keyword>
<protein>
    <recommendedName>
        <fullName evidence="1">ArnR1-like winged helix-turn-helix domain-containing protein</fullName>
    </recommendedName>
</protein>
<dbReference type="RefSeq" id="WP_012965583.1">
    <property type="nucleotide sequence ID" value="NC_013849.1"/>
</dbReference>
<dbReference type="GeneID" id="95969287"/>
<name>D3RXM7_FERPA</name>
<dbReference type="EMBL" id="CP001899">
    <property type="protein sequence ID" value="ADC65240.1"/>
    <property type="molecule type" value="Genomic_DNA"/>
</dbReference>
<gene>
    <name evidence="2" type="ordered locus">Ferp_1081</name>
</gene>
<reference evidence="3" key="1">
    <citation type="submission" date="2010-02" db="EMBL/GenBank/DDBJ databases">
        <title>Complete sequence of Ferroglobus placidus DSM 10642.</title>
        <authorList>
            <consortium name="US DOE Joint Genome Institute"/>
            <person name="Lucas S."/>
            <person name="Copeland A."/>
            <person name="Lapidus A."/>
            <person name="Cheng J.-F."/>
            <person name="Bruce D."/>
            <person name="Goodwin L."/>
            <person name="Pitluck S."/>
            <person name="Saunders E."/>
            <person name="Brettin T."/>
            <person name="Detter J.C."/>
            <person name="Han C."/>
            <person name="Tapia R."/>
            <person name="Larimer F."/>
            <person name="Land M."/>
            <person name="Hauser L."/>
            <person name="Kyrpides N."/>
            <person name="Ivanova N."/>
            <person name="Holmes D."/>
            <person name="Lovley D."/>
            <person name="Kyrpides N."/>
            <person name="Anderson I.J."/>
            <person name="Woyke T."/>
        </authorList>
    </citation>
    <scope>NUCLEOTIDE SEQUENCE [LARGE SCALE GENOMIC DNA]</scope>
    <source>
        <strain evidence="3">DSM 10642 / AEDII12DO</strain>
    </source>
</reference>
<dbReference type="InterPro" id="IPR038723">
    <property type="entry name" value="ArnR1-like_HTH"/>
</dbReference>
<dbReference type="Proteomes" id="UP000002613">
    <property type="component" value="Chromosome"/>
</dbReference>
<feature type="domain" description="ArnR1-like winged helix-turn-helix" evidence="1">
    <location>
        <begin position="16"/>
        <end position="80"/>
    </location>
</feature>
<reference evidence="2 3" key="2">
    <citation type="journal article" date="2011" name="Stand. Genomic Sci.">
        <title>Complete genome sequence of Ferroglobus placidus AEDII12DO.</title>
        <authorList>
            <person name="Anderson I."/>
            <person name="Risso C."/>
            <person name="Holmes D."/>
            <person name="Lucas S."/>
            <person name="Copeland A."/>
            <person name="Lapidus A."/>
            <person name="Cheng J.F."/>
            <person name="Bruce D."/>
            <person name="Goodwin L."/>
            <person name="Pitluck S."/>
            <person name="Saunders E."/>
            <person name="Brettin T."/>
            <person name="Detter J.C."/>
            <person name="Han C."/>
            <person name="Tapia R."/>
            <person name="Larimer F."/>
            <person name="Land M."/>
            <person name="Hauser L."/>
            <person name="Woyke T."/>
            <person name="Lovley D."/>
            <person name="Kyrpides N."/>
            <person name="Ivanova N."/>
        </authorList>
    </citation>
    <scope>NUCLEOTIDE SEQUENCE [LARGE SCALE GENOMIC DNA]</scope>
    <source>
        <strain evidence="3">DSM 10642 / AEDII12DO</strain>
    </source>
</reference>
<dbReference type="KEGG" id="fpl:Ferp_1081"/>
<evidence type="ECO:0000313" key="2">
    <source>
        <dbReference type="EMBL" id="ADC65240.1"/>
    </source>
</evidence>
<proteinExistence type="predicted"/>
<evidence type="ECO:0000313" key="3">
    <source>
        <dbReference type="Proteomes" id="UP000002613"/>
    </source>
</evidence>
<sequence length="84" mass="9747">MEKVKMYKSVTHYGSFKILCILANQPARFTEIMFKSELSPSVLNKLLKDLMSLDILAKDGNNKYYLTKKGERILELLLQLYDSI</sequence>
<dbReference type="HOGENOM" id="CLU_175996_0_0_2"/>
<dbReference type="Pfam" id="PF14947">
    <property type="entry name" value="HTH_45"/>
    <property type="match status" value="1"/>
</dbReference>
<dbReference type="AlphaFoldDB" id="D3RXM7"/>
<dbReference type="PaxDb" id="589924-Ferp_1081"/>
<organism evidence="2 3">
    <name type="scientific">Ferroglobus placidus (strain DSM 10642 / AEDII12DO)</name>
    <dbReference type="NCBI Taxonomy" id="589924"/>
    <lineage>
        <taxon>Archaea</taxon>
        <taxon>Methanobacteriati</taxon>
        <taxon>Methanobacteriota</taxon>
        <taxon>Archaeoglobi</taxon>
        <taxon>Archaeoglobales</taxon>
        <taxon>Archaeoglobaceae</taxon>
        <taxon>Ferroglobus</taxon>
    </lineage>
</organism>
<dbReference type="eggNOG" id="arCOG01055">
    <property type="taxonomic scope" value="Archaea"/>
</dbReference>
<dbReference type="SUPFAM" id="SSF46785">
    <property type="entry name" value="Winged helix' DNA-binding domain"/>
    <property type="match status" value="1"/>
</dbReference>
<dbReference type="STRING" id="589924.Ferp_1081"/>
<dbReference type="Gene3D" id="1.10.10.10">
    <property type="entry name" value="Winged helix-like DNA-binding domain superfamily/Winged helix DNA-binding domain"/>
    <property type="match status" value="1"/>
</dbReference>
<evidence type="ECO:0000259" key="1">
    <source>
        <dbReference type="Pfam" id="PF14947"/>
    </source>
</evidence>